<evidence type="ECO:0000256" key="7">
    <source>
        <dbReference type="ARBA" id="ARBA00023242"/>
    </source>
</evidence>
<dbReference type="InterPro" id="IPR019358">
    <property type="entry name" value="NEMP_fam"/>
</dbReference>
<dbReference type="EMBL" id="PDCK01000041">
    <property type="protein sequence ID" value="PRQ45856.1"/>
    <property type="molecule type" value="Genomic_DNA"/>
</dbReference>
<comment type="similarity">
    <text evidence="2">Belongs to the NEMP family.</text>
</comment>
<organism evidence="11 12">
    <name type="scientific">Rosa chinensis</name>
    <name type="common">China rose</name>
    <dbReference type="NCBI Taxonomy" id="74649"/>
    <lineage>
        <taxon>Eukaryota</taxon>
        <taxon>Viridiplantae</taxon>
        <taxon>Streptophyta</taxon>
        <taxon>Embryophyta</taxon>
        <taxon>Tracheophyta</taxon>
        <taxon>Spermatophyta</taxon>
        <taxon>Magnoliopsida</taxon>
        <taxon>eudicotyledons</taxon>
        <taxon>Gunneridae</taxon>
        <taxon>Pentapetalae</taxon>
        <taxon>rosids</taxon>
        <taxon>fabids</taxon>
        <taxon>Rosales</taxon>
        <taxon>Rosaceae</taxon>
        <taxon>Rosoideae</taxon>
        <taxon>Rosoideae incertae sedis</taxon>
        <taxon>Rosa</taxon>
    </lineage>
</organism>
<dbReference type="STRING" id="74649.A0A2P6RHE9"/>
<reference evidence="11 12" key="1">
    <citation type="journal article" date="2018" name="Nat. Genet.">
        <title>The Rosa genome provides new insights in the design of modern roses.</title>
        <authorList>
            <person name="Bendahmane M."/>
        </authorList>
    </citation>
    <scope>NUCLEOTIDE SEQUENCE [LARGE SCALE GENOMIC DNA]</scope>
    <source>
        <strain evidence="12">cv. Old Blush</strain>
    </source>
</reference>
<dbReference type="Proteomes" id="UP000238479">
    <property type="component" value="Chromosome 3"/>
</dbReference>
<feature type="transmembrane region" description="Helical" evidence="9">
    <location>
        <begin position="319"/>
        <end position="337"/>
    </location>
</feature>
<sequence>MATLPLFVFSLFLSTISFLCSTTPTPTGKGIDLENPVLNVNPAPLSLSGHLPTAGSKDVLFCERVRVSGIPRSKIGSYANSFRITLSPSVVIPERLHSKIEVCFHRNDSLGLCQCRNDEWKNLEKGLWESVMSPYEEKYVDVKYIGNLLGSSSITVEEVSQQWRLWFLAVGFILLLLAPSISSWVHFYYSTSMVIGVFMVIIFLLFQGMKLLPFGRKNFFYLVTVYGSVLGAGSYLFHHFSAMVNSILVNFGISEDMHNLISKFLLVAIILMGAALGYWIGRKLFISKDGTVDVVVAQFAMWAIRFFGITFISQSTLDTPLAIGALVSCLVICKLITSVKWHGRMNQSNGASGSPLQQKGRHVTGRHSRPEFLCRSSALEAWNSTRGASAWSDSPVKGVVSPSFRTCDQQEYYSTFHKMRNRKKFTKKEWDDFTKESTRHALAEWAASPEFTDWIIEHADRIQLLPSDSSDETVGSESDSTDENVVGSTDRCGFLKW</sequence>
<dbReference type="OMA" id="GRKSAFY"/>
<evidence type="ECO:0000256" key="1">
    <source>
        <dbReference type="ARBA" id="ARBA00004575"/>
    </source>
</evidence>
<comment type="subcellular location">
    <subcellularLocation>
        <location evidence="1">Nucleus inner membrane</location>
        <topology evidence="1">Multi-pass membrane protein</topology>
        <orientation evidence="1">Nucleoplasmic side</orientation>
    </subcellularLocation>
</comment>
<gene>
    <name evidence="11" type="ORF">RchiOBHm_Chr3g0496221</name>
</gene>
<keyword evidence="7" id="KW-0539">Nucleus</keyword>
<feature type="compositionally biased region" description="Polar residues" evidence="8">
    <location>
        <begin position="466"/>
        <end position="478"/>
    </location>
</feature>
<feature type="region of interest" description="Disordered" evidence="8">
    <location>
        <begin position="466"/>
        <end position="492"/>
    </location>
</feature>
<feature type="transmembrane region" description="Helical" evidence="9">
    <location>
        <begin position="292"/>
        <end position="313"/>
    </location>
</feature>
<name>A0A2P6RHE9_ROSCH</name>
<evidence type="ECO:0000256" key="2">
    <source>
        <dbReference type="ARBA" id="ARBA00005748"/>
    </source>
</evidence>
<feature type="chain" id="PRO_5015165578" evidence="10">
    <location>
        <begin position="22"/>
        <end position="497"/>
    </location>
</feature>
<feature type="signal peptide" evidence="10">
    <location>
        <begin position="1"/>
        <end position="21"/>
    </location>
</feature>
<keyword evidence="5 9" id="KW-1133">Transmembrane helix</keyword>
<dbReference type="Gramene" id="PRQ45856">
    <property type="protein sequence ID" value="PRQ45856"/>
    <property type="gene ID" value="RchiOBHm_Chr3g0496221"/>
</dbReference>
<keyword evidence="12" id="KW-1185">Reference proteome</keyword>
<evidence type="ECO:0000256" key="4">
    <source>
        <dbReference type="ARBA" id="ARBA00022729"/>
    </source>
</evidence>
<dbReference type="GO" id="GO:0042393">
    <property type="term" value="F:histone binding"/>
    <property type="evidence" value="ECO:0007669"/>
    <property type="project" value="EnsemblPlants"/>
</dbReference>
<accession>A0A2P6RHE9</accession>
<dbReference type="Pfam" id="PF10225">
    <property type="entry name" value="NEMP"/>
    <property type="match status" value="1"/>
</dbReference>
<dbReference type="AlphaFoldDB" id="A0A2P6RHE9"/>
<proteinExistence type="inferred from homology"/>
<feature type="transmembrane region" description="Helical" evidence="9">
    <location>
        <begin position="218"/>
        <end position="240"/>
    </location>
</feature>
<keyword evidence="4 10" id="KW-0732">Signal</keyword>
<comment type="caution">
    <text evidence="11">The sequence shown here is derived from an EMBL/GenBank/DDBJ whole genome shotgun (WGS) entry which is preliminary data.</text>
</comment>
<evidence type="ECO:0000256" key="6">
    <source>
        <dbReference type="ARBA" id="ARBA00023136"/>
    </source>
</evidence>
<dbReference type="PANTHER" id="PTHR31587:SF3">
    <property type="entry name" value="EXPRESSED PROTEIN"/>
    <property type="match status" value="1"/>
</dbReference>
<evidence type="ECO:0000256" key="8">
    <source>
        <dbReference type="SAM" id="MobiDB-lite"/>
    </source>
</evidence>
<evidence type="ECO:0000256" key="9">
    <source>
        <dbReference type="SAM" id="Phobius"/>
    </source>
</evidence>
<evidence type="ECO:0000313" key="11">
    <source>
        <dbReference type="EMBL" id="PRQ45856.1"/>
    </source>
</evidence>
<keyword evidence="6 9" id="KW-0472">Membrane</keyword>
<dbReference type="GO" id="GO:0005637">
    <property type="term" value="C:nuclear inner membrane"/>
    <property type="evidence" value="ECO:0007669"/>
    <property type="project" value="UniProtKB-SubCell"/>
</dbReference>
<dbReference type="GO" id="GO:0006325">
    <property type="term" value="P:chromatin organization"/>
    <property type="evidence" value="ECO:0007669"/>
    <property type="project" value="EnsemblPlants"/>
</dbReference>
<dbReference type="PANTHER" id="PTHR31587">
    <property type="entry name" value="TRANSMEMBRANE PROTEIN (DUF2215)"/>
    <property type="match status" value="1"/>
</dbReference>
<feature type="transmembrane region" description="Helical" evidence="9">
    <location>
        <begin position="260"/>
        <end position="280"/>
    </location>
</feature>
<keyword evidence="3 9" id="KW-0812">Transmembrane</keyword>
<feature type="transmembrane region" description="Helical" evidence="9">
    <location>
        <begin position="187"/>
        <end position="206"/>
    </location>
</feature>
<evidence type="ECO:0000313" key="12">
    <source>
        <dbReference type="Proteomes" id="UP000238479"/>
    </source>
</evidence>
<evidence type="ECO:0000256" key="3">
    <source>
        <dbReference type="ARBA" id="ARBA00022692"/>
    </source>
</evidence>
<feature type="compositionally biased region" description="Polar residues" evidence="8">
    <location>
        <begin position="347"/>
        <end position="357"/>
    </location>
</feature>
<feature type="region of interest" description="Disordered" evidence="8">
    <location>
        <begin position="347"/>
        <end position="367"/>
    </location>
</feature>
<dbReference type="OrthoDB" id="772609at2759"/>
<evidence type="ECO:0000256" key="10">
    <source>
        <dbReference type="SAM" id="SignalP"/>
    </source>
</evidence>
<protein>
    <submittedName>
        <fullName evidence="11">Putative NEMP family protein</fullName>
    </submittedName>
</protein>
<evidence type="ECO:0000256" key="5">
    <source>
        <dbReference type="ARBA" id="ARBA00022989"/>
    </source>
</evidence>